<keyword evidence="2" id="KW-1185">Reference proteome</keyword>
<evidence type="ECO:0000313" key="2">
    <source>
        <dbReference type="Proteomes" id="UP001352852"/>
    </source>
</evidence>
<gene>
    <name evidence="1" type="ORF">CHARACLAT_010314</name>
</gene>
<comment type="caution">
    <text evidence="1">The sequence shown here is derived from an EMBL/GenBank/DDBJ whole genome shotgun (WGS) entry which is preliminary data.</text>
</comment>
<dbReference type="Proteomes" id="UP001352852">
    <property type="component" value="Unassembled WGS sequence"/>
</dbReference>
<name>A0ABU7ESI8_9TELE</name>
<protein>
    <submittedName>
        <fullName evidence="1">Uncharacterized protein</fullName>
    </submittedName>
</protein>
<reference evidence="1 2" key="1">
    <citation type="submission" date="2021-06" db="EMBL/GenBank/DDBJ databases">
        <authorList>
            <person name="Palmer J.M."/>
        </authorList>
    </citation>
    <scope>NUCLEOTIDE SEQUENCE [LARGE SCALE GENOMIC DNA]</scope>
    <source>
        <strain evidence="1 2">CL_MEX2019</strain>
        <tissue evidence="1">Muscle</tissue>
    </source>
</reference>
<organism evidence="1 2">
    <name type="scientific">Characodon lateralis</name>
    <dbReference type="NCBI Taxonomy" id="208331"/>
    <lineage>
        <taxon>Eukaryota</taxon>
        <taxon>Metazoa</taxon>
        <taxon>Chordata</taxon>
        <taxon>Craniata</taxon>
        <taxon>Vertebrata</taxon>
        <taxon>Euteleostomi</taxon>
        <taxon>Actinopterygii</taxon>
        <taxon>Neopterygii</taxon>
        <taxon>Teleostei</taxon>
        <taxon>Neoteleostei</taxon>
        <taxon>Acanthomorphata</taxon>
        <taxon>Ovalentaria</taxon>
        <taxon>Atherinomorphae</taxon>
        <taxon>Cyprinodontiformes</taxon>
        <taxon>Goodeidae</taxon>
        <taxon>Characodon</taxon>
    </lineage>
</organism>
<dbReference type="EMBL" id="JAHUTJ010066234">
    <property type="protein sequence ID" value="MED6290166.1"/>
    <property type="molecule type" value="Genomic_DNA"/>
</dbReference>
<sequence length="105" mass="11612">MFFFAKRGLDLNLSIVTLAEYFWSLSFAASDKFSSRNVLHFGQFFPSTSMSLHTTASTICQSSSVVLMVMCTVTGEPESPNGNSSSFFNNGFFFCYSYPKTTSSS</sequence>
<accession>A0ABU7ESI8</accession>
<proteinExistence type="predicted"/>
<evidence type="ECO:0000313" key="1">
    <source>
        <dbReference type="EMBL" id="MED6290166.1"/>
    </source>
</evidence>